<dbReference type="HOGENOM" id="CLU_050669_0_1_11"/>
<dbReference type="InterPro" id="IPR000131">
    <property type="entry name" value="ATP_synth_F1_gsu"/>
</dbReference>
<dbReference type="GO" id="GO:0005886">
    <property type="term" value="C:plasma membrane"/>
    <property type="evidence" value="ECO:0007669"/>
    <property type="project" value="UniProtKB-SubCell"/>
</dbReference>
<evidence type="ECO:0000313" key="11">
    <source>
        <dbReference type="EMBL" id="EEZ61513.1"/>
    </source>
</evidence>
<comment type="subcellular location">
    <subcellularLocation>
        <location evidence="10">Cell membrane</location>
        <topology evidence="10">Peripheral membrane protein</topology>
    </subcellularLocation>
    <subcellularLocation>
        <location evidence="2">Membrane</location>
        <topology evidence="2">Peripheral membrane protein</topology>
    </subcellularLocation>
</comment>
<comment type="similarity">
    <text evidence="3 10">Belongs to the ATPase gamma chain family.</text>
</comment>
<comment type="function">
    <text evidence="1 10">Produces ATP from ADP in the presence of a proton gradient across the membrane. The gamma chain is believed to be important in regulating ATPase activity and the flow of protons through the CF(0) complex.</text>
</comment>
<comment type="caution">
    <text evidence="11">The sequence shown here is derived from an EMBL/GenBank/DDBJ whole genome shotgun (WGS) entry which is preliminary data.</text>
</comment>
<dbReference type="GO" id="GO:0005524">
    <property type="term" value="F:ATP binding"/>
    <property type="evidence" value="ECO:0007669"/>
    <property type="project" value="UniProtKB-UniRule"/>
</dbReference>
<evidence type="ECO:0000256" key="9">
    <source>
        <dbReference type="ARBA" id="ARBA00023310"/>
    </source>
</evidence>
<dbReference type="EMBL" id="ACUX02000006">
    <property type="protein sequence ID" value="EEZ61513.1"/>
    <property type="molecule type" value="Genomic_DNA"/>
</dbReference>
<dbReference type="STRING" id="649764.HMPREF0762_00851"/>
<dbReference type="AlphaFoldDB" id="D0WGA0"/>
<keyword evidence="11" id="KW-0378">Hydrolase</keyword>
<keyword evidence="4 10" id="KW-0813">Transport</keyword>
<dbReference type="Pfam" id="PF00231">
    <property type="entry name" value="ATP-synt"/>
    <property type="match status" value="1"/>
</dbReference>
<keyword evidence="5 10" id="KW-0375">Hydrogen ion transport</keyword>
<dbReference type="PROSITE" id="PS00153">
    <property type="entry name" value="ATPASE_GAMMA"/>
    <property type="match status" value="1"/>
</dbReference>
<evidence type="ECO:0000256" key="3">
    <source>
        <dbReference type="ARBA" id="ARBA00007681"/>
    </source>
</evidence>
<dbReference type="Gene3D" id="3.40.1380.10">
    <property type="match status" value="1"/>
</dbReference>
<dbReference type="HAMAP" id="MF_00815">
    <property type="entry name" value="ATP_synth_gamma_bact"/>
    <property type="match status" value="1"/>
</dbReference>
<keyword evidence="10" id="KW-1003">Cell membrane</keyword>
<gene>
    <name evidence="10 11" type="primary">atpG</name>
    <name evidence="11" type="ORF">HMPREF0762_00851</name>
</gene>
<dbReference type="InterPro" id="IPR023632">
    <property type="entry name" value="ATP_synth_F1_gsu_CS"/>
</dbReference>
<dbReference type="Gene3D" id="1.10.287.80">
    <property type="entry name" value="ATP synthase, gamma subunit, helix hairpin domain"/>
    <property type="match status" value="2"/>
</dbReference>
<name>D0WGA0_SLAES</name>
<dbReference type="InterPro" id="IPR035968">
    <property type="entry name" value="ATP_synth_F1_ATPase_gsu"/>
</dbReference>
<sequence length="304" mass="32929">MPNLHDIDKRIKSVSSTKQITRTMEMVAGAKVKHATERIAAAAPYSDSMVEMLQGVAERVQPSENPLLEKHESVKRILAVAVVSDRGLAGGFNSNVLRAVEKTVRAKKSEGVEVDIIACGKKAGGFFRFRKMTPVLEFKDQSADPTIEQAGEIADYAIKAYEEGSIDEVVLIYNHSKNAATQVLTEQVILPVDTTAAPQAHVRTASAVEEPAETETVPASIEFEPEPADVLARLLPAYLRTSIYRALIDSAAGEQAARRSAMHSATDNATEMVETLSRLYNRVRQGAITTEINEIVGGAAALEE</sequence>
<dbReference type="NCBIfam" id="TIGR01146">
    <property type="entry name" value="ATPsyn_F1gamma"/>
    <property type="match status" value="1"/>
</dbReference>
<evidence type="ECO:0000256" key="5">
    <source>
        <dbReference type="ARBA" id="ARBA00022781"/>
    </source>
</evidence>
<evidence type="ECO:0000256" key="10">
    <source>
        <dbReference type="HAMAP-Rule" id="MF_00815"/>
    </source>
</evidence>
<evidence type="ECO:0000256" key="4">
    <source>
        <dbReference type="ARBA" id="ARBA00022448"/>
    </source>
</evidence>
<dbReference type="GeneID" id="85007424"/>
<protein>
    <recommendedName>
        <fullName evidence="10">ATP synthase gamma chain</fullName>
    </recommendedName>
    <alternativeName>
        <fullName evidence="10">ATP synthase F1 sector gamma subunit</fullName>
    </alternativeName>
    <alternativeName>
        <fullName evidence="10">F-ATPase gamma subunit</fullName>
    </alternativeName>
</protein>
<dbReference type="PANTHER" id="PTHR11693:SF22">
    <property type="entry name" value="ATP SYNTHASE SUBUNIT GAMMA, MITOCHONDRIAL"/>
    <property type="match status" value="1"/>
</dbReference>
<keyword evidence="9 10" id="KW-0066">ATP synthesis</keyword>
<dbReference type="CDD" id="cd12151">
    <property type="entry name" value="F1-ATPase_gamma"/>
    <property type="match status" value="1"/>
</dbReference>
<keyword evidence="7 10" id="KW-0472">Membrane</keyword>
<evidence type="ECO:0000313" key="12">
    <source>
        <dbReference type="Proteomes" id="UP000006001"/>
    </source>
</evidence>
<dbReference type="GO" id="GO:0042777">
    <property type="term" value="P:proton motive force-driven plasma membrane ATP synthesis"/>
    <property type="evidence" value="ECO:0007669"/>
    <property type="project" value="UniProtKB-UniRule"/>
</dbReference>
<comment type="subunit">
    <text evidence="10">F-type ATPases have 2 components, CF(1) - the catalytic core - and CF(0) - the membrane proton channel. CF(1) has five subunits: alpha(3), beta(3), gamma(1), delta(1), epsilon(1). CF(0) has three main subunits: a, b and c.</text>
</comment>
<dbReference type="Proteomes" id="UP000006001">
    <property type="component" value="Unassembled WGS sequence"/>
</dbReference>
<reference evidence="11" key="1">
    <citation type="submission" date="2009-10" db="EMBL/GenBank/DDBJ databases">
        <authorList>
            <person name="Weinstock G."/>
            <person name="Sodergren E."/>
            <person name="Clifton S."/>
            <person name="Fulton L."/>
            <person name="Fulton B."/>
            <person name="Courtney L."/>
            <person name="Fronick C."/>
            <person name="Harrison M."/>
            <person name="Strong C."/>
            <person name="Farmer C."/>
            <person name="Delahaunty K."/>
            <person name="Markovic C."/>
            <person name="Hall O."/>
            <person name="Minx P."/>
            <person name="Tomlinson C."/>
            <person name="Mitreva M."/>
            <person name="Nelson J."/>
            <person name="Hou S."/>
            <person name="Wollam A."/>
            <person name="Pepin K.H."/>
            <person name="Johnson M."/>
            <person name="Bhonagiri V."/>
            <person name="Nash W.E."/>
            <person name="Warren W."/>
            <person name="Chinwalla A."/>
            <person name="Mardis E.R."/>
            <person name="Wilson R.K."/>
        </authorList>
    </citation>
    <scope>NUCLEOTIDE SEQUENCE [LARGE SCALE GENOMIC DNA]</scope>
    <source>
        <strain evidence="11">ATCC 700122</strain>
    </source>
</reference>
<keyword evidence="12" id="KW-1185">Reference proteome</keyword>
<dbReference type="PANTHER" id="PTHR11693">
    <property type="entry name" value="ATP SYNTHASE GAMMA CHAIN"/>
    <property type="match status" value="1"/>
</dbReference>
<accession>D0WGA0</accession>
<evidence type="ECO:0000256" key="6">
    <source>
        <dbReference type="ARBA" id="ARBA00023065"/>
    </source>
</evidence>
<evidence type="ECO:0000256" key="7">
    <source>
        <dbReference type="ARBA" id="ARBA00023136"/>
    </source>
</evidence>
<evidence type="ECO:0000256" key="8">
    <source>
        <dbReference type="ARBA" id="ARBA00023196"/>
    </source>
</evidence>
<dbReference type="OrthoDB" id="9812769at2"/>
<keyword evidence="8 10" id="KW-0139">CF(1)</keyword>
<evidence type="ECO:0000256" key="1">
    <source>
        <dbReference type="ARBA" id="ARBA00003456"/>
    </source>
</evidence>
<proteinExistence type="inferred from homology"/>
<evidence type="ECO:0000256" key="2">
    <source>
        <dbReference type="ARBA" id="ARBA00004170"/>
    </source>
</evidence>
<dbReference type="eggNOG" id="COG0224">
    <property type="taxonomic scope" value="Bacteria"/>
</dbReference>
<keyword evidence="6 10" id="KW-0406">Ion transport</keyword>
<dbReference type="GO" id="GO:0045259">
    <property type="term" value="C:proton-transporting ATP synthase complex"/>
    <property type="evidence" value="ECO:0007669"/>
    <property type="project" value="UniProtKB-KW"/>
</dbReference>
<organism evidence="11 12">
    <name type="scientific">Slackia exigua (strain ATCC 700122 / DSM 15923 / CIP 105133 / JCM 11022 / KCTC 5966 / S-7)</name>
    <dbReference type="NCBI Taxonomy" id="649764"/>
    <lineage>
        <taxon>Bacteria</taxon>
        <taxon>Bacillati</taxon>
        <taxon>Actinomycetota</taxon>
        <taxon>Coriobacteriia</taxon>
        <taxon>Eggerthellales</taxon>
        <taxon>Eggerthellaceae</taxon>
        <taxon>Slackia</taxon>
    </lineage>
</organism>
<dbReference type="GO" id="GO:0046933">
    <property type="term" value="F:proton-transporting ATP synthase activity, rotational mechanism"/>
    <property type="evidence" value="ECO:0007669"/>
    <property type="project" value="UniProtKB-UniRule"/>
</dbReference>
<dbReference type="RefSeq" id="WP_006362106.1">
    <property type="nucleotide sequence ID" value="NZ_GG700630.1"/>
</dbReference>
<dbReference type="SUPFAM" id="SSF52943">
    <property type="entry name" value="ATP synthase (F1-ATPase), gamma subunit"/>
    <property type="match status" value="1"/>
</dbReference>
<dbReference type="GO" id="GO:0016787">
    <property type="term" value="F:hydrolase activity"/>
    <property type="evidence" value="ECO:0007669"/>
    <property type="project" value="UniProtKB-KW"/>
</dbReference>
<dbReference type="PRINTS" id="PR00126">
    <property type="entry name" value="ATPASEGAMMA"/>
</dbReference>